<name>A0A1W1BSR2_9ZZZZ</name>
<protein>
    <recommendedName>
        <fullName evidence="2">Type I restriction enzyme R protein N-terminal domain-containing protein</fullName>
    </recommendedName>
</protein>
<reference evidence="1" key="1">
    <citation type="submission" date="2016-10" db="EMBL/GenBank/DDBJ databases">
        <authorList>
            <person name="de Groot N.N."/>
        </authorList>
    </citation>
    <scope>NUCLEOTIDE SEQUENCE</scope>
</reference>
<proteinExistence type="predicted"/>
<accession>A0A1W1BSR2</accession>
<dbReference type="AlphaFoldDB" id="A0A1W1BSR2"/>
<gene>
    <name evidence="1" type="ORF">MNB_SV-12-1742</name>
</gene>
<sequence length="118" mass="13504">MVCFYGDIIDIEANTYFDKTLKGSIDYVLNNDNNIFIAIEAKNSEIERGILQLISELIAIDKIVEEESDFIYGAVTIGFTWAFVVLDRREKIITKHIDYLSIKELEEIIKILVGILKA</sequence>
<organism evidence="1">
    <name type="scientific">hydrothermal vent metagenome</name>
    <dbReference type="NCBI Taxonomy" id="652676"/>
    <lineage>
        <taxon>unclassified sequences</taxon>
        <taxon>metagenomes</taxon>
        <taxon>ecological metagenomes</taxon>
    </lineage>
</organism>
<evidence type="ECO:0008006" key="2">
    <source>
        <dbReference type="Google" id="ProtNLM"/>
    </source>
</evidence>
<dbReference type="EMBL" id="FPHE01000071">
    <property type="protein sequence ID" value="SFV56610.1"/>
    <property type="molecule type" value="Genomic_DNA"/>
</dbReference>
<evidence type="ECO:0000313" key="1">
    <source>
        <dbReference type="EMBL" id="SFV56610.1"/>
    </source>
</evidence>